<dbReference type="KEGG" id="halu:HUG12_04090"/>
<evidence type="ECO:0000313" key="2">
    <source>
        <dbReference type="Proteomes" id="UP000509626"/>
    </source>
</evidence>
<evidence type="ECO:0000313" key="1">
    <source>
        <dbReference type="EMBL" id="QLG63981.1"/>
    </source>
</evidence>
<dbReference type="EMBL" id="CP058579">
    <property type="protein sequence ID" value="QLG63981.1"/>
    <property type="molecule type" value="Genomic_DNA"/>
</dbReference>
<organism evidence="1 2">
    <name type="scientific">Halorarum salinum</name>
    <dbReference type="NCBI Taxonomy" id="2743089"/>
    <lineage>
        <taxon>Archaea</taxon>
        <taxon>Methanobacteriati</taxon>
        <taxon>Methanobacteriota</taxon>
        <taxon>Stenosarchaea group</taxon>
        <taxon>Halobacteria</taxon>
        <taxon>Halobacteriales</taxon>
        <taxon>Haloferacaceae</taxon>
        <taxon>Halorarum</taxon>
    </lineage>
</organism>
<accession>A0A7D5QGD5</accession>
<reference evidence="1 2" key="1">
    <citation type="submission" date="2020-06" db="EMBL/GenBank/DDBJ databases">
        <title>NJ-3-1, isolated from saline soil.</title>
        <authorList>
            <person name="Cui H.L."/>
            <person name="Shi X."/>
        </authorList>
    </citation>
    <scope>NUCLEOTIDE SEQUENCE [LARGE SCALE GENOMIC DNA]</scope>
    <source>
        <strain evidence="1 2">NJ-3-1</strain>
    </source>
</reference>
<protein>
    <submittedName>
        <fullName evidence="1">DUF362 domain-containing protein</fullName>
    </submittedName>
</protein>
<gene>
    <name evidence="1" type="ORF">HUG12_04090</name>
</gene>
<dbReference type="Gene3D" id="3.40.50.11440">
    <property type="match status" value="1"/>
</dbReference>
<keyword evidence="2" id="KW-1185">Reference proteome</keyword>
<name>A0A7D5QGD5_9EURY</name>
<proteinExistence type="predicted"/>
<dbReference type="AlphaFoldDB" id="A0A7D5QGD5"/>
<dbReference type="Proteomes" id="UP000509626">
    <property type="component" value="Chromosome"/>
</dbReference>
<sequence length="425" mass="45158">MATVNDATVADLPRFVPAAVEWETDPVPDVRAAGRDAAADLLAAEGLRDGATVAVTAGSRGIHDFPAMIEGAIERLQEAGCEPFVFPSMGSHGGATAEGQRRVLADLGMTEESLGCPVRSSMEVVEAGEYDGDPVYADRNAAEADAVLLANRIKPHTDFSDRIESGLCKMAVIGMGKHRGAEMMHNAALRGDMGAEIRGRARILFEELPVVGGIALIEDATDRATHVEGVPVDGILDREPELLERAYGELPTLPVDDLDLLIVDEMGKEVSGTGMDTNVIGRTCFRGEPEPDRPDYTRIYVRSLTPPSHGNGLGIGLADVVHADLVADLDLGDTYVNVATSGETDRARIPLVVPDDASALLLAPSVTGTPDPGELRIARIPNTMEPGRLLVSEPLVPELEVREGVTLGEPRRLSFEDGDLTDGEH</sequence>